<dbReference type="Gene3D" id="1.20.1250.20">
    <property type="entry name" value="MFS general substrate transporter like domains"/>
    <property type="match status" value="1"/>
</dbReference>
<dbReference type="GO" id="GO:0016020">
    <property type="term" value="C:membrane"/>
    <property type="evidence" value="ECO:0007669"/>
    <property type="project" value="UniProtKB-SubCell"/>
</dbReference>
<feature type="domain" description="Major facilitator superfamily (MFS) profile" evidence="8">
    <location>
        <begin position="48"/>
        <end position="516"/>
    </location>
</feature>
<feature type="transmembrane region" description="Helical" evidence="7">
    <location>
        <begin position="203"/>
        <end position="222"/>
    </location>
</feature>
<dbReference type="OMA" id="VIANSFC"/>
<dbReference type="SUPFAM" id="SSF103473">
    <property type="entry name" value="MFS general substrate transporter"/>
    <property type="match status" value="1"/>
</dbReference>
<dbReference type="PANTHER" id="PTHR23505">
    <property type="entry name" value="SPINSTER"/>
    <property type="match status" value="1"/>
</dbReference>
<evidence type="ECO:0000256" key="7">
    <source>
        <dbReference type="SAM" id="Phobius"/>
    </source>
</evidence>
<dbReference type="InterPro" id="IPR020846">
    <property type="entry name" value="MFS_dom"/>
</dbReference>
<feature type="transmembrane region" description="Helical" evidence="7">
    <location>
        <begin position="455"/>
        <end position="474"/>
    </location>
</feature>
<evidence type="ECO:0000256" key="5">
    <source>
        <dbReference type="ARBA" id="ARBA00023136"/>
    </source>
</evidence>
<dbReference type="PROSITE" id="PS50850">
    <property type="entry name" value="MFS"/>
    <property type="match status" value="1"/>
</dbReference>
<keyword evidence="5 7" id="KW-0472">Membrane</keyword>
<evidence type="ECO:0000256" key="3">
    <source>
        <dbReference type="ARBA" id="ARBA00022692"/>
    </source>
</evidence>
<keyword evidence="4 7" id="KW-1133">Transmembrane helix</keyword>
<name>A0A078B327_STYLE</name>
<gene>
    <name evidence="9" type="primary">Contig8724.g9311</name>
    <name evidence="9" type="ORF">STYLEM_17794</name>
</gene>
<feature type="transmembrane region" description="Helical" evidence="7">
    <location>
        <begin position="396"/>
        <end position="414"/>
    </location>
</feature>
<dbReference type="AlphaFoldDB" id="A0A078B327"/>
<dbReference type="Pfam" id="PF07690">
    <property type="entry name" value="MFS_1"/>
    <property type="match status" value="1"/>
</dbReference>
<feature type="transmembrane region" description="Helical" evidence="7">
    <location>
        <begin position="89"/>
        <end position="106"/>
    </location>
</feature>
<dbReference type="EMBL" id="CCKQ01016792">
    <property type="protein sequence ID" value="CDW88671.1"/>
    <property type="molecule type" value="Genomic_DNA"/>
</dbReference>
<comment type="subcellular location">
    <subcellularLocation>
        <location evidence="1">Membrane</location>
        <topology evidence="1">Multi-pass membrane protein</topology>
    </subcellularLocation>
</comment>
<dbReference type="PANTHER" id="PTHR23505:SF9">
    <property type="entry name" value="PROTEIN, PUTATIVE-RELATED"/>
    <property type="match status" value="1"/>
</dbReference>
<sequence length="671" mass="76556">MNEEFTSSLTKLQKIKEPKLNNKKKKVVKPQVLPLEITLYNRAAINFLFILVFLTCIIMNMDQGALAAASIEIKQSLQLDDFQFGGLQSFIYIGIFIGQLVSPFVISRMTEKLIILISLCAIITSLLANTISPHFVLICFAKFVQGVFQIHLFIYFCVWIDTFGNNNKKSSWLSILLTFPFFSYIIGYMITGVLVSSKMDWKIVIYSQSCLLLPCVVGFLFAPEKYTDIQSYLEEQRKIEEKKREAVRQSPYDETFQKPIIDPYETFGQLSALTMKKEDEIVPQNKMFEYNLITENNDALLSSRSKQERILTKKEQLKYLIRNNSFIFFTLSLLGYLFMITGLQYWLTDYMLLTLNTSPEKVYFWFSIVMLFSPTIGSLIGALISKNVGGSSSPQALGVLCFTAFCATVVALPIPFVKNFAVFMSMLAGLLFFVGLILPVLMGQLLYTIYQQQRVIANSFCNFIFMIFAFIPSSSAYGLTSKLSGDEKFYCLGVIIYSSVISAGFLFIALISTLNQKQKERYLRYQDPQKFKNFQSNQYHPQEQQASSGIAPMQEFKSGESLLNELAYENMDDALKVQVVGASYIGFQNSEVDLQQQLSPKNPNRQMLLSDKVASAIRQRMSLNAKNTNNNQRRHLHLSNHNRLKYESVHILNGKIFIPSVLGIVNEDFYI</sequence>
<evidence type="ECO:0000256" key="1">
    <source>
        <dbReference type="ARBA" id="ARBA00004141"/>
    </source>
</evidence>
<dbReference type="InterPro" id="IPR011701">
    <property type="entry name" value="MFS"/>
</dbReference>
<keyword evidence="10" id="KW-1185">Reference proteome</keyword>
<feature type="transmembrane region" description="Helical" evidence="7">
    <location>
        <begin position="326"/>
        <end position="347"/>
    </location>
</feature>
<feature type="transmembrane region" description="Helical" evidence="7">
    <location>
        <begin position="172"/>
        <end position="191"/>
    </location>
</feature>
<comment type="similarity">
    <text evidence="6">Belongs to the major facilitator superfamily. Spinster (TC 2.A.1.49) family.</text>
</comment>
<protein>
    <submittedName>
        <fullName evidence="9">Major facilitator superfamily protein</fullName>
    </submittedName>
</protein>
<keyword evidence="2" id="KW-0813">Transport</keyword>
<dbReference type="InterPro" id="IPR044770">
    <property type="entry name" value="MFS_spinster-like"/>
</dbReference>
<keyword evidence="3 7" id="KW-0812">Transmembrane</keyword>
<organism evidence="9 10">
    <name type="scientific">Stylonychia lemnae</name>
    <name type="common">Ciliate</name>
    <dbReference type="NCBI Taxonomy" id="5949"/>
    <lineage>
        <taxon>Eukaryota</taxon>
        <taxon>Sar</taxon>
        <taxon>Alveolata</taxon>
        <taxon>Ciliophora</taxon>
        <taxon>Intramacronucleata</taxon>
        <taxon>Spirotrichea</taxon>
        <taxon>Stichotrichia</taxon>
        <taxon>Sporadotrichida</taxon>
        <taxon>Oxytrichidae</taxon>
        <taxon>Stylonychinae</taxon>
        <taxon>Stylonychia</taxon>
    </lineage>
</organism>
<dbReference type="InParanoid" id="A0A078B327"/>
<feature type="transmembrane region" description="Helical" evidence="7">
    <location>
        <begin position="494"/>
        <end position="514"/>
    </location>
</feature>
<evidence type="ECO:0000313" key="9">
    <source>
        <dbReference type="EMBL" id="CDW88671.1"/>
    </source>
</evidence>
<evidence type="ECO:0000256" key="2">
    <source>
        <dbReference type="ARBA" id="ARBA00022448"/>
    </source>
</evidence>
<feature type="transmembrane region" description="Helical" evidence="7">
    <location>
        <begin position="47"/>
        <end position="69"/>
    </location>
</feature>
<feature type="transmembrane region" description="Helical" evidence="7">
    <location>
        <begin position="135"/>
        <end position="160"/>
    </location>
</feature>
<dbReference type="InterPro" id="IPR036259">
    <property type="entry name" value="MFS_trans_sf"/>
</dbReference>
<dbReference type="CDD" id="cd06174">
    <property type="entry name" value="MFS"/>
    <property type="match status" value="1"/>
</dbReference>
<reference evidence="9 10" key="1">
    <citation type="submission" date="2014-06" db="EMBL/GenBank/DDBJ databases">
        <authorList>
            <person name="Swart Estienne"/>
        </authorList>
    </citation>
    <scope>NUCLEOTIDE SEQUENCE [LARGE SCALE GENOMIC DNA]</scope>
    <source>
        <strain evidence="9 10">130c</strain>
    </source>
</reference>
<dbReference type="Proteomes" id="UP000039865">
    <property type="component" value="Unassembled WGS sequence"/>
</dbReference>
<accession>A0A078B327</accession>
<feature type="transmembrane region" description="Helical" evidence="7">
    <location>
        <begin position="362"/>
        <end position="384"/>
    </location>
</feature>
<proteinExistence type="inferred from homology"/>
<feature type="transmembrane region" description="Helical" evidence="7">
    <location>
        <begin position="113"/>
        <end position="129"/>
    </location>
</feature>
<evidence type="ECO:0000313" key="10">
    <source>
        <dbReference type="Proteomes" id="UP000039865"/>
    </source>
</evidence>
<evidence type="ECO:0000259" key="8">
    <source>
        <dbReference type="PROSITE" id="PS50850"/>
    </source>
</evidence>
<evidence type="ECO:0000256" key="6">
    <source>
        <dbReference type="ARBA" id="ARBA00024338"/>
    </source>
</evidence>
<evidence type="ECO:0000256" key="4">
    <source>
        <dbReference type="ARBA" id="ARBA00022989"/>
    </source>
</evidence>
<dbReference type="GO" id="GO:0022857">
    <property type="term" value="F:transmembrane transporter activity"/>
    <property type="evidence" value="ECO:0007669"/>
    <property type="project" value="InterPro"/>
</dbReference>
<dbReference type="OrthoDB" id="6770063at2759"/>
<feature type="transmembrane region" description="Helical" evidence="7">
    <location>
        <begin position="420"/>
        <end position="443"/>
    </location>
</feature>